<dbReference type="EMBL" id="JACIDN010000003">
    <property type="protein sequence ID" value="MBB3902084.1"/>
    <property type="molecule type" value="Genomic_DNA"/>
</dbReference>
<proteinExistence type="predicted"/>
<feature type="transmembrane region" description="Helical" evidence="1">
    <location>
        <begin position="15"/>
        <end position="39"/>
    </location>
</feature>
<dbReference type="Proteomes" id="UP000517759">
    <property type="component" value="Unassembled WGS sequence"/>
</dbReference>
<gene>
    <name evidence="2" type="ORF">GGR33_001579</name>
</gene>
<reference evidence="2 3" key="1">
    <citation type="submission" date="2020-08" db="EMBL/GenBank/DDBJ databases">
        <title>Genomic Encyclopedia of Type Strains, Phase IV (KMG-IV): sequencing the most valuable type-strain genomes for metagenomic binning, comparative biology and taxonomic classification.</title>
        <authorList>
            <person name="Goeker M."/>
        </authorList>
    </citation>
    <scope>NUCLEOTIDE SEQUENCE [LARGE SCALE GENOMIC DNA]</scope>
    <source>
        <strain evidence="2 3">DSM 24105</strain>
    </source>
</reference>
<accession>A0A7W6AJ23</accession>
<dbReference type="RefSeq" id="WP_183503701.1">
    <property type="nucleotide sequence ID" value="NZ_JACIDN010000003.1"/>
</dbReference>
<evidence type="ECO:0000313" key="2">
    <source>
        <dbReference type="EMBL" id="MBB3902084.1"/>
    </source>
</evidence>
<evidence type="ECO:0008006" key="4">
    <source>
        <dbReference type="Google" id="ProtNLM"/>
    </source>
</evidence>
<dbReference type="AlphaFoldDB" id="A0A7W6AJ23"/>
<keyword evidence="1" id="KW-1133">Transmembrane helix</keyword>
<evidence type="ECO:0000256" key="1">
    <source>
        <dbReference type="SAM" id="Phobius"/>
    </source>
</evidence>
<keyword evidence="1" id="KW-0472">Membrane</keyword>
<sequence>MSAVHVVLIVHSGEWTFVSAVLAALWIILIGLSLAGWLMHRQAAMRKLKALDAMRASLAFEESGVTMTSPLGSTHLVWAALEQVRVHERFWIVATAANSYFTLPLEGAPPAALDFARAKLGGRLS</sequence>
<name>A0A7W6AJ23_9HYPH</name>
<evidence type="ECO:0000313" key="3">
    <source>
        <dbReference type="Proteomes" id="UP000517759"/>
    </source>
</evidence>
<protein>
    <recommendedName>
        <fullName evidence="4">YcxB-like protein domain-containing protein</fullName>
    </recommendedName>
</protein>
<comment type="caution">
    <text evidence="2">The sequence shown here is derived from an EMBL/GenBank/DDBJ whole genome shotgun (WGS) entry which is preliminary data.</text>
</comment>
<organism evidence="2 3">
    <name type="scientific">Methylobacterium brachythecii</name>
    <dbReference type="NCBI Taxonomy" id="1176177"/>
    <lineage>
        <taxon>Bacteria</taxon>
        <taxon>Pseudomonadati</taxon>
        <taxon>Pseudomonadota</taxon>
        <taxon>Alphaproteobacteria</taxon>
        <taxon>Hyphomicrobiales</taxon>
        <taxon>Methylobacteriaceae</taxon>
        <taxon>Methylobacterium</taxon>
    </lineage>
</organism>
<keyword evidence="1" id="KW-0812">Transmembrane</keyword>